<protein>
    <recommendedName>
        <fullName evidence="5">Lipoprotein</fullName>
    </recommendedName>
</protein>
<comment type="caution">
    <text evidence="3">The sequence shown here is derived from an EMBL/GenBank/DDBJ whole genome shotgun (WGS) entry which is preliminary data.</text>
</comment>
<sequence>MRRVAVLCISAFSLLSFAACGLVGDRPKASPDGRSSPAVTTPDTAGPSPSSSPGQDFDNKPGMRRLLDIGTASGSRNAGTVRVAKGVVWVRFSCKGTDSEVAVIFRPLGSFDFTCPEAGRETLNQLDLTGSRSLTFVVADGADEATQWALRVSQI</sequence>
<evidence type="ECO:0000256" key="2">
    <source>
        <dbReference type="SAM" id="SignalP"/>
    </source>
</evidence>
<gene>
    <name evidence="3" type="ORF">GCM10010124_33360</name>
</gene>
<dbReference type="RefSeq" id="WP_189115274.1">
    <property type="nucleotide sequence ID" value="NZ_BMQC01000013.1"/>
</dbReference>
<evidence type="ECO:0000313" key="4">
    <source>
        <dbReference type="Proteomes" id="UP000662200"/>
    </source>
</evidence>
<dbReference type="PROSITE" id="PS51257">
    <property type="entry name" value="PROKAR_LIPOPROTEIN"/>
    <property type="match status" value="1"/>
</dbReference>
<dbReference type="Proteomes" id="UP000662200">
    <property type="component" value="Unassembled WGS sequence"/>
</dbReference>
<feature type="compositionally biased region" description="Polar residues" evidence="1">
    <location>
        <begin position="37"/>
        <end position="54"/>
    </location>
</feature>
<evidence type="ECO:0000256" key="1">
    <source>
        <dbReference type="SAM" id="MobiDB-lite"/>
    </source>
</evidence>
<keyword evidence="4" id="KW-1185">Reference proteome</keyword>
<evidence type="ECO:0000313" key="3">
    <source>
        <dbReference type="EMBL" id="GGK37874.1"/>
    </source>
</evidence>
<feature type="chain" id="PRO_5035260788" description="Lipoprotein" evidence="2">
    <location>
        <begin position="19"/>
        <end position="155"/>
    </location>
</feature>
<feature type="region of interest" description="Disordered" evidence="1">
    <location>
        <begin position="28"/>
        <end position="63"/>
    </location>
</feature>
<accession>A0A8J3BPP3</accession>
<evidence type="ECO:0008006" key="5">
    <source>
        <dbReference type="Google" id="ProtNLM"/>
    </source>
</evidence>
<reference evidence="3" key="2">
    <citation type="submission" date="2020-09" db="EMBL/GenBank/DDBJ databases">
        <authorList>
            <person name="Sun Q."/>
            <person name="Ohkuma M."/>
        </authorList>
    </citation>
    <scope>NUCLEOTIDE SEQUENCE</scope>
    <source>
        <strain evidence="3">JCM 3091</strain>
    </source>
</reference>
<keyword evidence="2" id="KW-0732">Signal</keyword>
<organism evidence="3 4">
    <name type="scientific">Pilimelia terevasa</name>
    <dbReference type="NCBI Taxonomy" id="53372"/>
    <lineage>
        <taxon>Bacteria</taxon>
        <taxon>Bacillati</taxon>
        <taxon>Actinomycetota</taxon>
        <taxon>Actinomycetes</taxon>
        <taxon>Micromonosporales</taxon>
        <taxon>Micromonosporaceae</taxon>
        <taxon>Pilimelia</taxon>
    </lineage>
</organism>
<dbReference type="AlphaFoldDB" id="A0A8J3BPP3"/>
<feature type="signal peptide" evidence="2">
    <location>
        <begin position="1"/>
        <end position="18"/>
    </location>
</feature>
<proteinExistence type="predicted"/>
<reference evidence="3" key="1">
    <citation type="journal article" date="2014" name="Int. J. Syst. Evol. Microbiol.">
        <title>Complete genome sequence of Corynebacterium casei LMG S-19264T (=DSM 44701T), isolated from a smear-ripened cheese.</title>
        <authorList>
            <consortium name="US DOE Joint Genome Institute (JGI-PGF)"/>
            <person name="Walter F."/>
            <person name="Albersmeier A."/>
            <person name="Kalinowski J."/>
            <person name="Ruckert C."/>
        </authorList>
    </citation>
    <scope>NUCLEOTIDE SEQUENCE</scope>
    <source>
        <strain evidence="3">JCM 3091</strain>
    </source>
</reference>
<dbReference type="EMBL" id="BMQC01000013">
    <property type="protein sequence ID" value="GGK37874.1"/>
    <property type="molecule type" value="Genomic_DNA"/>
</dbReference>
<name>A0A8J3BPP3_9ACTN</name>